<comment type="caution">
    <text evidence="2">The sequence shown here is derived from an EMBL/GenBank/DDBJ whole genome shotgun (WGS) entry which is preliminary data.</text>
</comment>
<evidence type="ECO:0000313" key="2">
    <source>
        <dbReference type="EMBL" id="PYE84987.1"/>
    </source>
</evidence>
<keyword evidence="3" id="KW-1185">Reference proteome</keyword>
<proteinExistence type="predicted"/>
<sequence>MLNYIKTFCNDEDGAVTVDWVVLTAAVVGLGIAVAGSIQSGAEEMAKDIKTELETNTVQGNANLDQQ</sequence>
<accession>A0A318SZ00</accession>
<keyword evidence="1" id="KW-1133">Transmembrane helix</keyword>
<protein>
    <recommendedName>
        <fullName evidence="4">Flp pilus assembly pilin Flp</fullName>
    </recommendedName>
</protein>
<name>A0A318SZ00_9RHOB</name>
<keyword evidence="1" id="KW-0472">Membrane</keyword>
<organism evidence="2 3">
    <name type="scientific">Pseudoroseicyclus aestuarii</name>
    <dbReference type="NCBI Taxonomy" id="1795041"/>
    <lineage>
        <taxon>Bacteria</taxon>
        <taxon>Pseudomonadati</taxon>
        <taxon>Pseudomonadota</taxon>
        <taxon>Alphaproteobacteria</taxon>
        <taxon>Rhodobacterales</taxon>
        <taxon>Paracoccaceae</taxon>
        <taxon>Pseudoroseicyclus</taxon>
    </lineage>
</organism>
<keyword evidence="1" id="KW-0812">Transmembrane</keyword>
<gene>
    <name evidence="2" type="ORF">DFP88_102792</name>
</gene>
<reference evidence="2 3" key="1">
    <citation type="submission" date="2018-06" db="EMBL/GenBank/DDBJ databases">
        <title>Genomic Encyclopedia of Type Strains, Phase III (KMG-III): the genomes of soil and plant-associated and newly described type strains.</title>
        <authorList>
            <person name="Whitman W."/>
        </authorList>
    </citation>
    <scope>NUCLEOTIDE SEQUENCE [LARGE SCALE GENOMIC DNA]</scope>
    <source>
        <strain evidence="2 3">CECT 9025</strain>
    </source>
</reference>
<dbReference type="OrthoDB" id="5525128at2"/>
<dbReference type="AlphaFoldDB" id="A0A318SZ00"/>
<evidence type="ECO:0000313" key="3">
    <source>
        <dbReference type="Proteomes" id="UP000248311"/>
    </source>
</evidence>
<dbReference type="RefSeq" id="WP_110814013.1">
    <property type="nucleotide sequence ID" value="NZ_QJTE01000002.1"/>
</dbReference>
<evidence type="ECO:0000256" key="1">
    <source>
        <dbReference type="SAM" id="Phobius"/>
    </source>
</evidence>
<evidence type="ECO:0008006" key="4">
    <source>
        <dbReference type="Google" id="ProtNLM"/>
    </source>
</evidence>
<dbReference type="EMBL" id="QJTE01000002">
    <property type="protein sequence ID" value="PYE84987.1"/>
    <property type="molecule type" value="Genomic_DNA"/>
</dbReference>
<feature type="transmembrane region" description="Helical" evidence="1">
    <location>
        <begin position="20"/>
        <end position="38"/>
    </location>
</feature>
<dbReference type="Proteomes" id="UP000248311">
    <property type="component" value="Unassembled WGS sequence"/>
</dbReference>